<reference evidence="1" key="1">
    <citation type="submission" date="2024-07" db="EMBL/GenBank/DDBJ databases">
        <title>Identification and characteristics of a novel species of coltsfoot's symbiotic bacteria.</title>
        <authorList>
            <person name="Juszczyk A."/>
            <person name="Jasielczuk I."/>
            <person name="Gurgul A."/>
            <person name="Rogala M."/>
            <person name="Kowalczyk A."/>
            <person name="Szmatola T."/>
            <person name="Kosecka-Strojek M."/>
            <person name="Arent Z."/>
            <person name="Latowski D."/>
        </authorList>
    </citation>
    <scope>NUCLEOTIDE SEQUENCE</scope>
    <source>
        <strain evidence="1">Hg7Tf</strain>
        <plasmid evidence="1">pMerc</plasmid>
    </source>
</reference>
<protein>
    <submittedName>
        <fullName evidence="1">Uncharacterized protein</fullName>
    </submittedName>
</protein>
<gene>
    <name evidence="1" type="ORF">AB4Y39_00165</name>
</gene>
<proteinExistence type="predicted"/>
<dbReference type="RefSeq" id="WP_280044003.1">
    <property type="nucleotide sequence ID" value="NZ_CP162606.1"/>
</dbReference>
<name>A0AB39HW75_9PSED</name>
<dbReference type="AlphaFoldDB" id="A0AB39HW75"/>
<dbReference type="EMBL" id="CP162606">
    <property type="protein sequence ID" value="XDK34640.1"/>
    <property type="molecule type" value="Genomic_DNA"/>
</dbReference>
<sequence>MIKFTAAEIQAIIDDQEHIAAVVSLEMSIEIELAEADWLTTGDFLMFANGLRKAA</sequence>
<keyword evidence="1" id="KW-0614">Plasmid</keyword>
<evidence type="ECO:0000313" key="1">
    <source>
        <dbReference type="EMBL" id="XDK34640.1"/>
    </source>
</evidence>
<geneLocation type="plasmid" evidence="1">
    <name>pMerc</name>
</geneLocation>
<accession>A0AB39HW75</accession>
<organism evidence="1">
    <name type="scientific">Pseudomonas sp. Hg7Tf</name>
    <dbReference type="NCBI Taxonomy" id="3236988"/>
    <lineage>
        <taxon>Bacteria</taxon>
        <taxon>Pseudomonadati</taxon>
        <taxon>Pseudomonadota</taxon>
        <taxon>Gammaproteobacteria</taxon>
        <taxon>Pseudomonadales</taxon>
        <taxon>Pseudomonadaceae</taxon>
        <taxon>Pseudomonas</taxon>
    </lineage>
</organism>